<reference evidence="5 6" key="1">
    <citation type="submission" date="2019-05" db="EMBL/GenBank/DDBJ databases">
        <title>Emergence of the Ug99 lineage of the wheat stem rust pathogen through somatic hybridization.</title>
        <authorList>
            <person name="Li F."/>
            <person name="Upadhyaya N.M."/>
            <person name="Sperschneider J."/>
            <person name="Matny O."/>
            <person name="Nguyen-Phuc H."/>
            <person name="Mago R."/>
            <person name="Raley C."/>
            <person name="Miller M.E."/>
            <person name="Silverstein K.A.T."/>
            <person name="Henningsen E."/>
            <person name="Hirsch C.D."/>
            <person name="Visser B."/>
            <person name="Pretorius Z.A."/>
            <person name="Steffenson B.J."/>
            <person name="Schwessinger B."/>
            <person name="Dodds P.N."/>
            <person name="Figueroa M."/>
        </authorList>
    </citation>
    <scope>NUCLEOTIDE SEQUENCE [LARGE SCALE GENOMIC DNA]</scope>
    <source>
        <strain evidence="5 6">Ug99</strain>
    </source>
</reference>
<comment type="caution">
    <text evidence="5">The sequence shown here is derived from an EMBL/GenBank/DDBJ whole genome shotgun (WGS) entry which is preliminary data.</text>
</comment>
<evidence type="ECO:0000256" key="1">
    <source>
        <dbReference type="ARBA" id="ARBA00006484"/>
    </source>
</evidence>
<dbReference type="Pfam" id="PF13561">
    <property type="entry name" value="adh_short_C2"/>
    <property type="match status" value="1"/>
</dbReference>
<dbReference type="InterPro" id="IPR052178">
    <property type="entry name" value="Sec_Metab_Biosynth_SDR"/>
</dbReference>
<feature type="region of interest" description="Disordered" evidence="4">
    <location>
        <begin position="9"/>
        <end position="42"/>
    </location>
</feature>
<gene>
    <name evidence="5" type="ORF">PGTUg99_003206</name>
</gene>
<dbReference type="GO" id="GO:0016491">
    <property type="term" value="F:oxidoreductase activity"/>
    <property type="evidence" value="ECO:0007669"/>
    <property type="project" value="UniProtKB-KW"/>
</dbReference>
<dbReference type="SUPFAM" id="SSF51735">
    <property type="entry name" value="NAD(P)-binding Rossmann-fold domains"/>
    <property type="match status" value="1"/>
</dbReference>
<dbReference type="PANTHER" id="PTHR43618">
    <property type="entry name" value="7-ALPHA-HYDROXYSTEROID DEHYDROGENASE"/>
    <property type="match status" value="1"/>
</dbReference>
<evidence type="ECO:0000256" key="4">
    <source>
        <dbReference type="SAM" id="MobiDB-lite"/>
    </source>
</evidence>
<dbReference type="PANTHER" id="PTHR43618:SF8">
    <property type="entry name" value="7ALPHA-HYDROXYSTEROID DEHYDROGENASE"/>
    <property type="match status" value="1"/>
</dbReference>
<proteinExistence type="inferred from homology"/>
<sequence length="340" mass="36036">MHVPLCALTQHQRPGGSTVEGLEEKKEAITSTTQSEPHSTSSRKRYCHINFTNCTTRTILDLSSQSSKPEYRTYTGWPLETTLFRSTIFLASRGRVAVITGGGSGLGEMMAKAWVVNSGHVIIASRKEQALSKVCQELNALGTGKADYVVGDVSSKAGCLALCAEIKKKVNKIHVLVNNSGVSWGAPYDNVPEKELTSLLAKDATNLDPGRVIVVSSVAGLTSKAESSGLGAEGHGLWSYNASKAAAISLSNNLAVTLAPKFITVNAICPGVYPSRMTAYGLKKQSDLLNSQHPMGRIGTPEDMAGVFLFLTTRAGAHITANYILTDGGSLASTSGYTKL</sequence>
<dbReference type="InterPro" id="IPR002347">
    <property type="entry name" value="SDR_fam"/>
</dbReference>
<name>A0A5B0PSF5_PUCGR</name>
<dbReference type="PRINTS" id="PR00081">
    <property type="entry name" value="GDHRDH"/>
</dbReference>
<dbReference type="InterPro" id="IPR036291">
    <property type="entry name" value="NAD(P)-bd_dom_sf"/>
</dbReference>
<feature type="compositionally biased region" description="Polar residues" evidence="4">
    <location>
        <begin position="29"/>
        <end position="40"/>
    </location>
</feature>
<dbReference type="EMBL" id="VDEP01000329">
    <property type="protein sequence ID" value="KAA1103602.1"/>
    <property type="molecule type" value="Genomic_DNA"/>
</dbReference>
<evidence type="ECO:0000256" key="3">
    <source>
        <dbReference type="ARBA" id="ARBA00023002"/>
    </source>
</evidence>
<evidence type="ECO:0000313" key="5">
    <source>
        <dbReference type="EMBL" id="KAA1103602.1"/>
    </source>
</evidence>
<keyword evidence="2" id="KW-0521">NADP</keyword>
<evidence type="ECO:0008006" key="7">
    <source>
        <dbReference type="Google" id="ProtNLM"/>
    </source>
</evidence>
<dbReference type="PROSITE" id="PS00061">
    <property type="entry name" value="ADH_SHORT"/>
    <property type="match status" value="1"/>
</dbReference>
<keyword evidence="3" id="KW-0560">Oxidoreductase</keyword>
<evidence type="ECO:0000313" key="6">
    <source>
        <dbReference type="Proteomes" id="UP000325313"/>
    </source>
</evidence>
<dbReference type="Gene3D" id="3.40.50.720">
    <property type="entry name" value="NAD(P)-binding Rossmann-like Domain"/>
    <property type="match status" value="1"/>
</dbReference>
<organism evidence="5 6">
    <name type="scientific">Puccinia graminis f. sp. tritici</name>
    <dbReference type="NCBI Taxonomy" id="56615"/>
    <lineage>
        <taxon>Eukaryota</taxon>
        <taxon>Fungi</taxon>
        <taxon>Dikarya</taxon>
        <taxon>Basidiomycota</taxon>
        <taxon>Pucciniomycotina</taxon>
        <taxon>Pucciniomycetes</taxon>
        <taxon>Pucciniales</taxon>
        <taxon>Pucciniaceae</taxon>
        <taxon>Puccinia</taxon>
    </lineage>
</organism>
<evidence type="ECO:0000256" key="2">
    <source>
        <dbReference type="ARBA" id="ARBA00022857"/>
    </source>
</evidence>
<protein>
    <recommendedName>
        <fullName evidence="7">Rhamnolipids biosynthesis 3-oxoacyl-[acyl-carrier-protein] reductase</fullName>
    </recommendedName>
</protein>
<accession>A0A5B0PSF5</accession>
<dbReference type="InterPro" id="IPR020904">
    <property type="entry name" value="Sc_DH/Rdtase_CS"/>
</dbReference>
<dbReference type="Proteomes" id="UP000325313">
    <property type="component" value="Unassembled WGS sequence"/>
</dbReference>
<comment type="similarity">
    <text evidence="1">Belongs to the short-chain dehydrogenases/reductases (SDR) family.</text>
</comment>
<dbReference type="PRINTS" id="PR00080">
    <property type="entry name" value="SDRFAMILY"/>
</dbReference>
<dbReference type="AlphaFoldDB" id="A0A5B0PSF5"/>